<reference evidence="1" key="1">
    <citation type="journal article" date="2015" name="Nature">
        <title>Complex archaea that bridge the gap between prokaryotes and eukaryotes.</title>
        <authorList>
            <person name="Spang A."/>
            <person name="Saw J.H."/>
            <person name="Jorgensen S.L."/>
            <person name="Zaremba-Niedzwiedzka K."/>
            <person name="Martijn J."/>
            <person name="Lind A.E."/>
            <person name="van Eijk R."/>
            <person name="Schleper C."/>
            <person name="Guy L."/>
            <person name="Ettema T.J."/>
        </authorList>
    </citation>
    <scope>NUCLEOTIDE SEQUENCE</scope>
</reference>
<gene>
    <name evidence="1" type="ORF">LCGC14_2110570</name>
</gene>
<feature type="non-terminal residue" evidence="1">
    <location>
        <position position="1"/>
    </location>
</feature>
<sequence length="674" mass="73617">AKKAVRASPAEIPQPKGITQEIDPSLVEKYGISDVEILEKPIPTIPSRREIFVDKVARAVIGREGDEFFIGNIRLLEGITKRQGGGTKALLGGLKAIEQAGGTRATLGVAGEPMTGAMKHLLNKARKDGLIEVFEVEGKRFVKLTETGRRVKFPNPAKAIPADGIGDISKRFEDSVAFHNRGKQKIPDTIAKANQIYPEGKMSLETMKDIYPGHSMNEVEMVALIETVAEAGGKTGTLARQFLAGEATWQQFTEQLSTFAQIDPARLGIETTAGRTLRILGDPIVAKREYLRRLHEALGGMGTKLTQRQVADLFSNLPTVEQAVQAARDLAKPGWWTMFIEVRTNGLLSGPRTFAANAISNTAALTENIFERYAAEQLGSGAIVPGEAWAMVYGVTKSFNQALRLASMSFRGEVPDQLFEMVGDAAKLQTRFVREKIFAKVVRDKLGDFGSWLDYMETYINVPGRALMAADDFFKVIGYQAELHALARREAYAGAKAIGAANIDTISRLEKQILLDPSPLLKEQSREFAEYVTFTNSLEGKTAESVKAFASTPVGQFVVPFTRTPMNIAKFTLQRTPFARALPSVRKDLLAGGVRAELAKARMYTGSMMMASVGMLAYAGQVTGGGPTDPGLRRTLMLTGWQPYSIKIPGGWIEYNRLEPLGSIFGMAADFVEI</sequence>
<dbReference type="AlphaFoldDB" id="A0A0F9H3M7"/>
<comment type="caution">
    <text evidence="1">The sequence shown here is derived from an EMBL/GenBank/DDBJ whole genome shotgun (WGS) entry which is preliminary data.</text>
</comment>
<organism evidence="1">
    <name type="scientific">marine sediment metagenome</name>
    <dbReference type="NCBI Taxonomy" id="412755"/>
    <lineage>
        <taxon>unclassified sequences</taxon>
        <taxon>metagenomes</taxon>
        <taxon>ecological metagenomes</taxon>
    </lineage>
</organism>
<proteinExistence type="predicted"/>
<accession>A0A0F9H3M7</accession>
<feature type="non-terminal residue" evidence="1">
    <location>
        <position position="674"/>
    </location>
</feature>
<dbReference type="EMBL" id="LAZR01026076">
    <property type="protein sequence ID" value="KKL69872.1"/>
    <property type="molecule type" value="Genomic_DNA"/>
</dbReference>
<protein>
    <recommendedName>
        <fullName evidence="2">Large polyvalent protein associated domain-containing protein</fullName>
    </recommendedName>
</protein>
<name>A0A0F9H3M7_9ZZZZ</name>
<evidence type="ECO:0000313" key="1">
    <source>
        <dbReference type="EMBL" id="KKL69872.1"/>
    </source>
</evidence>
<evidence type="ECO:0008006" key="2">
    <source>
        <dbReference type="Google" id="ProtNLM"/>
    </source>
</evidence>